<dbReference type="PANTHER" id="PTHR22028:SF5">
    <property type="entry name" value="COILED-COIL DOMAIN-CONTAINING PROTEIN 191"/>
    <property type="match status" value="1"/>
</dbReference>
<comment type="caution">
    <text evidence="3">The sequence shown here is derived from an EMBL/GenBank/DDBJ whole genome shotgun (WGS) entry which is preliminary data.</text>
</comment>
<keyword evidence="1" id="KW-0175">Coiled coil</keyword>
<organism evidence="3 4">
    <name type="scientific">Homarus americanus</name>
    <name type="common">American lobster</name>
    <dbReference type="NCBI Taxonomy" id="6706"/>
    <lineage>
        <taxon>Eukaryota</taxon>
        <taxon>Metazoa</taxon>
        <taxon>Ecdysozoa</taxon>
        <taxon>Arthropoda</taxon>
        <taxon>Crustacea</taxon>
        <taxon>Multicrustacea</taxon>
        <taxon>Malacostraca</taxon>
        <taxon>Eumalacostraca</taxon>
        <taxon>Eucarida</taxon>
        <taxon>Decapoda</taxon>
        <taxon>Pleocyemata</taxon>
        <taxon>Astacidea</taxon>
        <taxon>Nephropoidea</taxon>
        <taxon>Nephropidae</taxon>
        <taxon>Homarus</taxon>
    </lineage>
</organism>
<evidence type="ECO:0000256" key="1">
    <source>
        <dbReference type="SAM" id="Coils"/>
    </source>
</evidence>
<feature type="coiled-coil region" evidence="1">
    <location>
        <begin position="97"/>
        <end position="134"/>
    </location>
</feature>
<dbReference type="InterPro" id="IPR052270">
    <property type="entry name" value="CACF_protein"/>
</dbReference>
<dbReference type="EMBL" id="JAHLQT010012946">
    <property type="protein sequence ID" value="KAG7171097.1"/>
    <property type="molecule type" value="Genomic_DNA"/>
</dbReference>
<reference evidence="3" key="1">
    <citation type="journal article" date="2021" name="Sci. Adv.">
        <title>The American lobster genome reveals insights on longevity, neural, and immune adaptations.</title>
        <authorList>
            <person name="Polinski J.M."/>
            <person name="Zimin A.V."/>
            <person name="Clark K.F."/>
            <person name="Kohn A.B."/>
            <person name="Sadowski N."/>
            <person name="Timp W."/>
            <person name="Ptitsyn A."/>
            <person name="Khanna P."/>
            <person name="Romanova D.Y."/>
            <person name="Williams P."/>
            <person name="Greenwood S.J."/>
            <person name="Moroz L.L."/>
            <person name="Walt D.R."/>
            <person name="Bodnar A.G."/>
        </authorList>
    </citation>
    <scope>NUCLEOTIDE SEQUENCE</scope>
    <source>
        <strain evidence="3">GMGI-L3</strain>
    </source>
</reference>
<sequence>MLGMNPWATTTAPTEELVLHPAHVTAFLSKELRKKAKEAEKATENARRRAYVVKERNYETYNHIKGKTAEGVEGGDKDDTLSSILVRAMERKTKRKEMDEAMKIKKLEDIKRKLEEEKRQCEEARRTQNEKLIEMRETFKLRVMREQRWRAKEARQAKHNRLADDFRKHKLLYNYFNRFKILVVMSRDNRDKAKNHYQVKIMRKALTQLIIHRDKEQHWRENLAANFYNVCVVHKLFNKWREHTAHGRAPTAHGRTPTAHGSVDRAKPEVRPLEDMRIRKEQLLRAEKHHRQRLLRQYLWTWRWVALDQFLQRRAHTDLATQHYQRKVLQRGIRRWRRYVQEKGTRRQQEVVATRLRFLVKGIIPDFSPSSSSSDDDDDDDDE</sequence>
<feature type="non-terminal residue" evidence="3">
    <location>
        <position position="1"/>
    </location>
</feature>
<keyword evidence="4" id="KW-1185">Reference proteome</keyword>
<evidence type="ECO:0000256" key="2">
    <source>
        <dbReference type="SAM" id="MobiDB-lite"/>
    </source>
</evidence>
<protein>
    <submittedName>
        <fullName evidence="3">Putative trichohyalin-like 1</fullName>
    </submittedName>
</protein>
<evidence type="ECO:0000313" key="3">
    <source>
        <dbReference type="EMBL" id="KAG7171097.1"/>
    </source>
</evidence>
<feature type="region of interest" description="Disordered" evidence="2">
    <location>
        <begin position="247"/>
        <end position="266"/>
    </location>
</feature>
<accession>A0A8J5N164</accession>
<proteinExistence type="predicted"/>
<dbReference type="PANTHER" id="PTHR22028">
    <property type="entry name" value="SFI1 SPINDLE BODY DOMAIN-CONTAINING PROTEIN-RELATED"/>
    <property type="match status" value="1"/>
</dbReference>
<name>A0A8J5N164_HOMAM</name>
<evidence type="ECO:0000313" key="4">
    <source>
        <dbReference type="Proteomes" id="UP000747542"/>
    </source>
</evidence>
<gene>
    <name evidence="3" type="ORF">Hamer_G013892</name>
</gene>
<dbReference type="Proteomes" id="UP000747542">
    <property type="component" value="Unassembled WGS sequence"/>
</dbReference>
<dbReference type="AlphaFoldDB" id="A0A8J5N164"/>